<dbReference type="PANTHER" id="PTHR14047:SF33">
    <property type="entry name" value="X ANTIGEN FAMILY MEMBER 5"/>
    <property type="match status" value="1"/>
</dbReference>
<protein>
    <submittedName>
        <fullName evidence="5">G antigen 10</fullName>
    </submittedName>
</protein>
<dbReference type="PANTHER" id="PTHR14047">
    <property type="entry name" value="P ANTIGEN FAMILY MEMBER 5-RELATED"/>
    <property type="match status" value="1"/>
</dbReference>
<proteinExistence type="inferred from homology"/>
<gene>
    <name evidence="5" type="primary">LOC106802576</name>
</gene>
<keyword evidence="4" id="KW-1185">Reference proteome</keyword>
<dbReference type="Pfam" id="PF05831">
    <property type="entry name" value="GAGE"/>
    <property type="match status" value="1"/>
</dbReference>
<dbReference type="Proteomes" id="UP000694910">
    <property type="component" value="Unplaced"/>
</dbReference>
<dbReference type="InterPro" id="IPR031320">
    <property type="entry name" value="GAGE"/>
</dbReference>
<accession>A0ABM1D3R4</accession>
<dbReference type="RefSeq" id="XP_014646445.1">
    <property type="nucleotide sequence ID" value="XM_014790959.1"/>
</dbReference>
<reference evidence="5" key="1">
    <citation type="submission" date="2025-08" db="UniProtKB">
        <authorList>
            <consortium name="RefSeq"/>
        </authorList>
    </citation>
    <scope>IDENTIFICATION</scope>
</reference>
<organism evidence="4 5">
    <name type="scientific">Ceratotherium simum simum</name>
    <name type="common">Southern white rhinoceros</name>
    <dbReference type="NCBI Taxonomy" id="73337"/>
    <lineage>
        <taxon>Eukaryota</taxon>
        <taxon>Metazoa</taxon>
        <taxon>Chordata</taxon>
        <taxon>Craniata</taxon>
        <taxon>Vertebrata</taxon>
        <taxon>Euteleostomi</taxon>
        <taxon>Mammalia</taxon>
        <taxon>Eutheria</taxon>
        <taxon>Laurasiatheria</taxon>
        <taxon>Perissodactyla</taxon>
        <taxon>Rhinocerotidae</taxon>
        <taxon>Ceratotherium</taxon>
    </lineage>
</organism>
<sequence length="93" mass="10139">MSGQIRWTFRPRGRSDDEESSQLVGPVVQPSDEQPQQEEPPTESQDITPGQEKEGEGALVVQGLALEANQQKLAQPKTGRECGDGPDVKGKRL</sequence>
<feature type="region of interest" description="Disordered" evidence="2">
    <location>
        <begin position="1"/>
        <end position="56"/>
    </location>
</feature>
<comment type="similarity">
    <text evidence="1">Belongs to the GAGE family.</text>
</comment>
<feature type="domain" description="GAGE" evidence="3">
    <location>
        <begin position="1"/>
        <end position="93"/>
    </location>
</feature>
<evidence type="ECO:0000313" key="5">
    <source>
        <dbReference type="RefSeq" id="XP_014646445.1"/>
    </source>
</evidence>
<dbReference type="SMART" id="SM01379">
    <property type="entry name" value="GAGE"/>
    <property type="match status" value="1"/>
</dbReference>
<feature type="region of interest" description="Disordered" evidence="2">
    <location>
        <begin position="70"/>
        <end position="93"/>
    </location>
</feature>
<name>A0ABM1D3R4_CERSS</name>
<feature type="compositionally biased region" description="Basic and acidic residues" evidence="2">
    <location>
        <begin position="78"/>
        <end position="93"/>
    </location>
</feature>
<feature type="compositionally biased region" description="Low complexity" evidence="2">
    <location>
        <begin position="26"/>
        <end position="46"/>
    </location>
</feature>
<evidence type="ECO:0000313" key="4">
    <source>
        <dbReference type="Proteomes" id="UP000694910"/>
    </source>
</evidence>
<dbReference type="GeneID" id="106802576"/>
<evidence type="ECO:0000259" key="3">
    <source>
        <dbReference type="SMART" id="SM01379"/>
    </source>
</evidence>
<evidence type="ECO:0000256" key="1">
    <source>
        <dbReference type="ARBA" id="ARBA00007043"/>
    </source>
</evidence>
<dbReference type="InterPro" id="IPR008625">
    <property type="entry name" value="GAGE_fam"/>
</dbReference>
<evidence type="ECO:0000256" key="2">
    <source>
        <dbReference type="SAM" id="MobiDB-lite"/>
    </source>
</evidence>